<sequence>MLKYLLLSFLRHLVRPRMVYGYRRADGTWLAHTRISTATDIENPQQLVIEDHVFIGHFNFIDASGGLHLGEGTQVTNHVSILSHSSHRAGRLMGRAYWGEPQPVGFVRQPTHIGPYCFLGAGSVVMPGSRLGRGVLVRAHSYVDGSFPDYAVVAGQPAVVVGDVRELDRRWIEEHPHIASLYCGVGWQAALRPTPQDPGKEGDA</sequence>
<dbReference type="Proteomes" id="UP001163266">
    <property type="component" value="Chromosome"/>
</dbReference>
<accession>A0ABY6MUC3</accession>
<dbReference type="EMBL" id="CP110257">
    <property type="protein sequence ID" value="UZD55599.1"/>
    <property type="molecule type" value="Genomic_DNA"/>
</dbReference>
<organism evidence="3 4">
    <name type="scientific">Caldimonas aquatica</name>
    <dbReference type="NCBI Taxonomy" id="376175"/>
    <lineage>
        <taxon>Bacteria</taxon>
        <taxon>Pseudomonadati</taxon>
        <taxon>Pseudomonadota</taxon>
        <taxon>Betaproteobacteria</taxon>
        <taxon>Burkholderiales</taxon>
        <taxon>Sphaerotilaceae</taxon>
        <taxon>Caldimonas</taxon>
    </lineage>
</organism>
<evidence type="ECO:0000313" key="4">
    <source>
        <dbReference type="Proteomes" id="UP001163266"/>
    </source>
</evidence>
<gene>
    <name evidence="3" type="ORF">OMP39_03140</name>
</gene>
<comment type="similarity">
    <text evidence="1">Belongs to the transferase hexapeptide repeat family.</text>
</comment>
<dbReference type="GO" id="GO:0016746">
    <property type="term" value="F:acyltransferase activity"/>
    <property type="evidence" value="ECO:0007669"/>
    <property type="project" value="UniProtKB-KW"/>
</dbReference>
<dbReference type="PANTHER" id="PTHR23416:SF23">
    <property type="entry name" value="ACETYLTRANSFERASE C18B11.09C-RELATED"/>
    <property type="match status" value="1"/>
</dbReference>
<dbReference type="SUPFAM" id="SSF51161">
    <property type="entry name" value="Trimeric LpxA-like enzymes"/>
    <property type="match status" value="1"/>
</dbReference>
<keyword evidence="2" id="KW-0808">Transferase</keyword>
<evidence type="ECO:0000256" key="1">
    <source>
        <dbReference type="ARBA" id="ARBA00007274"/>
    </source>
</evidence>
<name>A0ABY6MUC3_9BURK</name>
<dbReference type="Gene3D" id="2.160.10.10">
    <property type="entry name" value="Hexapeptide repeat proteins"/>
    <property type="match status" value="1"/>
</dbReference>
<protein>
    <submittedName>
        <fullName evidence="3">Acyltransferase</fullName>
    </submittedName>
</protein>
<keyword evidence="3" id="KW-0012">Acyltransferase</keyword>
<dbReference type="InterPro" id="IPR051159">
    <property type="entry name" value="Hexapeptide_acetyltransf"/>
</dbReference>
<dbReference type="InterPro" id="IPR011004">
    <property type="entry name" value="Trimer_LpxA-like_sf"/>
</dbReference>
<evidence type="ECO:0000256" key="2">
    <source>
        <dbReference type="ARBA" id="ARBA00022679"/>
    </source>
</evidence>
<keyword evidence="4" id="KW-1185">Reference proteome</keyword>
<evidence type="ECO:0000313" key="3">
    <source>
        <dbReference type="EMBL" id="UZD55599.1"/>
    </source>
</evidence>
<dbReference type="InterPro" id="IPR001451">
    <property type="entry name" value="Hexapep"/>
</dbReference>
<dbReference type="CDD" id="cd04647">
    <property type="entry name" value="LbH_MAT_like"/>
    <property type="match status" value="1"/>
</dbReference>
<dbReference type="RefSeq" id="WP_264893353.1">
    <property type="nucleotide sequence ID" value="NZ_CP110257.1"/>
</dbReference>
<proteinExistence type="inferred from homology"/>
<dbReference type="Pfam" id="PF00132">
    <property type="entry name" value="Hexapep"/>
    <property type="match status" value="1"/>
</dbReference>
<dbReference type="PANTHER" id="PTHR23416">
    <property type="entry name" value="SIALIC ACID SYNTHASE-RELATED"/>
    <property type="match status" value="1"/>
</dbReference>
<reference evidence="3" key="1">
    <citation type="submission" date="2022-10" db="EMBL/GenBank/DDBJ databases">
        <title>Complete genome sequence of Schlegelella aquatica LMG 23380.</title>
        <authorList>
            <person name="Musilova J."/>
            <person name="Kourilova X."/>
            <person name="Bezdicek M."/>
            <person name="Hermankova K."/>
            <person name="Obruca S."/>
            <person name="Sedlar K."/>
        </authorList>
    </citation>
    <scope>NUCLEOTIDE SEQUENCE</scope>
    <source>
        <strain evidence="3">LMG 23380</strain>
    </source>
</reference>